<comment type="caution">
    <text evidence="1">The sequence shown here is derived from an EMBL/GenBank/DDBJ whole genome shotgun (WGS) entry which is preliminary data.</text>
</comment>
<sequence>MASRQREIQVVATAAFIVMDEILQKKKRKTLVDYKIVPKTKCQHIIKCLTISRTI</sequence>
<feature type="non-terminal residue" evidence="1">
    <location>
        <position position="55"/>
    </location>
</feature>
<dbReference type="AlphaFoldDB" id="A0A4Y2GT30"/>
<name>A0A4Y2GT30_ARAVE</name>
<gene>
    <name evidence="1" type="ORF">AVEN_63670_1</name>
</gene>
<dbReference type="Proteomes" id="UP000499080">
    <property type="component" value="Unassembled WGS sequence"/>
</dbReference>
<evidence type="ECO:0000313" key="1">
    <source>
        <dbReference type="EMBL" id="GBM55999.1"/>
    </source>
</evidence>
<proteinExistence type="predicted"/>
<keyword evidence="2" id="KW-1185">Reference proteome</keyword>
<protein>
    <submittedName>
        <fullName evidence="1">Uncharacterized protein</fullName>
    </submittedName>
</protein>
<accession>A0A4Y2GT30</accession>
<evidence type="ECO:0000313" key="2">
    <source>
        <dbReference type="Proteomes" id="UP000499080"/>
    </source>
</evidence>
<dbReference type="EMBL" id="BGPR01178861">
    <property type="protein sequence ID" value="GBM55999.1"/>
    <property type="molecule type" value="Genomic_DNA"/>
</dbReference>
<reference evidence="1 2" key="1">
    <citation type="journal article" date="2019" name="Sci. Rep.">
        <title>Orb-weaving spider Araneus ventricosus genome elucidates the spidroin gene catalogue.</title>
        <authorList>
            <person name="Kono N."/>
            <person name="Nakamura H."/>
            <person name="Ohtoshi R."/>
            <person name="Moran D.A.P."/>
            <person name="Shinohara A."/>
            <person name="Yoshida Y."/>
            <person name="Fujiwara M."/>
            <person name="Mori M."/>
            <person name="Tomita M."/>
            <person name="Arakawa K."/>
        </authorList>
    </citation>
    <scope>NUCLEOTIDE SEQUENCE [LARGE SCALE GENOMIC DNA]</scope>
</reference>
<organism evidence="1 2">
    <name type="scientific">Araneus ventricosus</name>
    <name type="common">Orbweaver spider</name>
    <name type="synonym">Epeira ventricosa</name>
    <dbReference type="NCBI Taxonomy" id="182803"/>
    <lineage>
        <taxon>Eukaryota</taxon>
        <taxon>Metazoa</taxon>
        <taxon>Ecdysozoa</taxon>
        <taxon>Arthropoda</taxon>
        <taxon>Chelicerata</taxon>
        <taxon>Arachnida</taxon>
        <taxon>Araneae</taxon>
        <taxon>Araneomorphae</taxon>
        <taxon>Entelegynae</taxon>
        <taxon>Araneoidea</taxon>
        <taxon>Araneidae</taxon>
        <taxon>Araneus</taxon>
    </lineage>
</organism>